<dbReference type="EMBL" id="QJSW01000031">
    <property type="protein sequence ID" value="PYE43160.1"/>
    <property type="molecule type" value="Genomic_DNA"/>
</dbReference>
<comment type="caution">
    <text evidence="1">The sequence shown here is derived from an EMBL/GenBank/DDBJ whole genome shotgun (WGS) entry which is preliminary data.</text>
</comment>
<sequence length="39" mass="4681">MEKENIEYSIEEIEFMNLVEQFLCFSDNSSLYSLVILLF</sequence>
<organism evidence="1 2">
    <name type="scientific">Paenibacillus barcinonensis</name>
    <dbReference type="NCBI Taxonomy" id="198119"/>
    <lineage>
        <taxon>Bacteria</taxon>
        <taxon>Bacillati</taxon>
        <taxon>Bacillota</taxon>
        <taxon>Bacilli</taxon>
        <taxon>Bacillales</taxon>
        <taxon>Paenibacillaceae</taxon>
        <taxon>Paenibacillus</taxon>
    </lineage>
</organism>
<reference evidence="1 2" key="1">
    <citation type="submission" date="2018-06" db="EMBL/GenBank/DDBJ databases">
        <title>Genomic Encyclopedia of Type Strains, Phase III (KMG-III): the genomes of soil and plant-associated and newly described type strains.</title>
        <authorList>
            <person name="Whitman W."/>
        </authorList>
    </citation>
    <scope>NUCLEOTIDE SEQUENCE [LARGE SCALE GENOMIC DNA]</scope>
    <source>
        <strain evidence="1 2">CECT 7022</strain>
    </source>
</reference>
<evidence type="ECO:0000313" key="2">
    <source>
        <dbReference type="Proteomes" id="UP000247790"/>
    </source>
</evidence>
<accession>A0A2V4VE41</accession>
<protein>
    <submittedName>
        <fullName evidence="1">Uncharacterized protein</fullName>
    </submittedName>
</protein>
<name>A0A2V4VE41_PAEBA</name>
<gene>
    <name evidence="1" type="ORF">DFQ00_13119</name>
</gene>
<dbReference type="AlphaFoldDB" id="A0A2V4VE41"/>
<evidence type="ECO:0000313" key="1">
    <source>
        <dbReference type="EMBL" id="PYE43160.1"/>
    </source>
</evidence>
<dbReference type="Proteomes" id="UP000247790">
    <property type="component" value="Unassembled WGS sequence"/>
</dbReference>
<proteinExistence type="predicted"/>